<evidence type="ECO:0000259" key="2">
    <source>
        <dbReference type="Pfam" id="PF04773"/>
    </source>
</evidence>
<dbReference type="InterPro" id="IPR006860">
    <property type="entry name" value="FecR"/>
</dbReference>
<feature type="chain" id="PRO_5037087093" evidence="1">
    <location>
        <begin position="25"/>
        <end position="315"/>
    </location>
</feature>
<proteinExistence type="predicted"/>
<accession>A0A975GF75</accession>
<dbReference type="PANTHER" id="PTHR38731:SF1">
    <property type="entry name" value="FECR PROTEIN DOMAIN-CONTAINING PROTEIN"/>
    <property type="match status" value="1"/>
</dbReference>
<dbReference type="Proteomes" id="UP000663720">
    <property type="component" value="Chromosome"/>
</dbReference>
<dbReference type="Gene3D" id="2.60.120.1440">
    <property type="match status" value="1"/>
</dbReference>
<dbReference type="PANTHER" id="PTHR38731">
    <property type="entry name" value="LIPL45-RELATED LIPOPROTEIN-RELATED"/>
    <property type="match status" value="1"/>
</dbReference>
<keyword evidence="1" id="KW-0732">Signal</keyword>
<organism evidence="3 4">
    <name type="scientific">Desulfonema limicola</name>
    <dbReference type="NCBI Taxonomy" id="45656"/>
    <lineage>
        <taxon>Bacteria</taxon>
        <taxon>Pseudomonadati</taxon>
        <taxon>Thermodesulfobacteriota</taxon>
        <taxon>Desulfobacteria</taxon>
        <taxon>Desulfobacterales</taxon>
        <taxon>Desulfococcaceae</taxon>
        <taxon>Desulfonema</taxon>
    </lineage>
</organism>
<dbReference type="EMBL" id="CP061799">
    <property type="protein sequence ID" value="QTA78943.1"/>
    <property type="molecule type" value="Genomic_DNA"/>
</dbReference>
<protein>
    <submittedName>
        <fullName evidence="3">FecR domain-containing protein</fullName>
    </submittedName>
</protein>
<sequence>MKFLKIKSIVFICMITVCFLTANASGQDNAEIKNKFEPGLGLPVGEIELVQGMNLIFHENENFAYKAEKSLPVFKGDTIVTKEKSLVRIKLNDGSITTLASSTSLTLSRSDYEPEKETRSTFINMGIGKARFVVSKMTNFINSKFNVKTKTAVVGVRGSDFIVISNPESTEIAALNNTELNVLSMDAPGSQTMLNEFENTIVNQGEMPSSPEPLLPERVEILKELFNLTPDFEEKKEMPENPLIEKQGVLVSKDLLVMPENIKISTTGHTLELFDIKKESSTEEKTEEIIKEQQERLVEQQQEELRRFEFPVTPE</sequence>
<evidence type="ECO:0000256" key="1">
    <source>
        <dbReference type="SAM" id="SignalP"/>
    </source>
</evidence>
<name>A0A975GF75_9BACT</name>
<reference evidence="3" key="1">
    <citation type="journal article" date="2021" name="Microb. Physiol.">
        <title>Proteogenomic Insights into the Physiology of Marine, Sulfate-Reducing, Filamentous Desulfonema limicola and Desulfonema magnum.</title>
        <authorList>
            <person name="Schnaars V."/>
            <person name="Wohlbrand L."/>
            <person name="Scheve S."/>
            <person name="Hinrichs C."/>
            <person name="Reinhardt R."/>
            <person name="Rabus R."/>
        </authorList>
    </citation>
    <scope>NUCLEOTIDE SEQUENCE</scope>
    <source>
        <strain evidence="3">5ac10</strain>
    </source>
</reference>
<dbReference type="RefSeq" id="WP_207690751.1">
    <property type="nucleotide sequence ID" value="NZ_CP061799.1"/>
</dbReference>
<dbReference type="Pfam" id="PF04773">
    <property type="entry name" value="FecR"/>
    <property type="match status" value="1"/>
</dbReference>
<evidence type="ECO:0000313" key="4">
    <source>
        <dbReference type="Proteomes" id="UP000663720"/>
    </source>
</evidence>
<gene>
    <name evidence="3" type="ORF">dnl_11900</name>
</gene>
<keyword evidence="4" id="KW-1185">Reference proteome</keyword>
<feature type="signal peptide" evidence="1">
    <location>
        <begin position="1"/>
        <end position="24"/>
    </location>
</feature>
<feature type="domain" description="FecR protein" evidence="2">
    <location>
        <begin position="77"/>
        <end position="176"/>
    </location>
</feature>
<dbReference type="AlphaFoldDB" id="A0A975GF75"/>
<evidence type="ECO:0000313" key="3">
    <source>
        <dbReference type="EMBL" id="QTA78943.1"/>
    </source>
</evidence>
<dbReference type="KEGG" id="dli:dnl_11900"/>